<evidence type="ECO:0000313" key="13">
    <source>
        <dbReference type="EMBL" id="KKO74717.1"/>
    </source>
</evidence>
<dbReference type="EC" id="3.6.4.12" evidence="3"/>
<comment type="caution">
    <text evidence="13">The sequence shown here is derived from an EMBL/GenBank/DDBJ whole genome shotgun (WGS) entry which is preliminary data.</text>
</comment>
<keyword evidence="14" id="KW-1185">Reference proteome</keyword>
<keyword evidence="7" id="KW-0347">Helicase</keyword>
<dbReference type="EMBL" id="JPQZ01000049">
    <property type="protein sequence ID" value="KKO74717.1"/>
    <property type="molecule type" value="Genomic_DNA"/>
</dbReference>
<evidence type="ECO:0000256" key="11">
    <source>
        <dbReference type="RuleBase" id="RU004070"/>
    </source>
</evidence>
<dbReference type="GO" id="GO:0016787">
    <property type="term" value="F:hydrolase activity"/>
    <property type="evidence" value="ECO:0007669"/>
    <property type="project" value="UniProtKB-KW"/>
</dbReference>
<dbReference type="PROSITE" id="PS50051">
    <property type="entry name" value="MCM_2"/>
    <property type="match status" value="1"/>
</dbReference>
<dbReference type="RefSeq" id="XP_024330459.1">
    <property type="nucleotide sequence ID" value="XM_024475779.1"/>
</dbReference>
<dbReference type="SUPFAM" id="SSF52540">
    <property type="entry name" value="P-loop containing nucleoside triphosphate hydrolases"/>
    <property type="match status" value="1"/>
</dbReference>
<feature type="domain" description="MCM C-terminal AAA(+) ATPase" evidence="12">
    <location>
        <begin position="282"/>
        <end position="485"/>
    </location>
</feature>
<evidence type="ECO:0000256" key="8">
    <source>
        <dbReference type="ARBA" id="ARBA00022840"/>
    </source>
</evidence>
<proteinExistence type="inferred from homology"/>
<dbReference type="OrthoDB" id="7462577at2759"/>
<reference evidence="13 14" key="1">
    <citation type="journal article" date="2015" name="Environ. Microbiol.">
        <title>Genome analyses suggest the presence of polyploidy and recent human-driven expansions in eight global populations of the honeybee pathogen Nosema ceranae.</title>
        <authorList>
            <person name="Pelin A."/>
            <person name="Selman M."/>
            <person name="Aris-Brosou S."/>
            <person name="Farinelli L."/>
            <person name="Corradi N."/>
        </authorList>
    </citation>
    <scope>NUCLEOTIDE SEQUENCE [LARGE SCALE GENOMIC DNA]</scope>
    <source>
        <strain evidence="13 14">PA08 1199</strain>
    </source>
</reference>
<dbReference type="GO" id="GO:0006279">
    <property type="term" value="P:premeiotic DNA replication"/>
    <property type="evidence" value="ECO:0007669"/>
    <property type="project" value="UniProtKB-ARBA"/>
</dbReference>
<evidence type="ECO:0000256" key="1">
    <source>
        <dbReference type="ARBA" id="ARBA00004123"/>
    </source>
</evidence>
<dbReference type="GO" id="GO:0006310">
    <property type="term" value="P:DNA recombination"/>
    <property type="evidence" value="ECO:0007669"/>
    <property type="project" value="UniProtKB-ARBA"/>
</dbReference>
<dbReference type="Pfam" id="PF17855">
    <property type="entry name" value="MCM_lid"/>
    <property type="match status" value="1"/>
</dbReference>
<accession>A0A0F9YPY7</accession>
<sequence length="682" mass="77913">MFIETWSLYFPEEEYTAFNEAVSIITKFKQVVVELVKPETVFKSKIYEVTFENFKKVFLNELEDNNIDLVINCISCAISEVLKDKNFGFIKIITRITQFNKIKDIDAINTEHLGRLIYLKGTISRVGFKRIIIYKAFFECKKCNEILSINFQKNTFKPPTKCLNACKSKSFNFLYNHPQIVIRDMQEIKLQRFNDLTHEFKPEEMNIDCVIYDDFVGTLAPGDVVSLCGIVSAENESNSLYKLVVQVNNLEHIKNKSLYVEELDCAEEDFREFKKISKTKNIVASLIHSLYSTIYGHDLIKTGLLLSLFGGTKKYVGHNEIRSEIHTLIIGDPGLGKSKMLLNSCGILPKSTYVSGNLTTTAGLTVSIAHDPISGDYMADAGALVVSDNGLCCIDEFDKIDDHSALFEAMEDQKVTVAKGGVICSVPTRSTIIAASNPRFGHFNHSKSVKDNLKFDNGLLSRFDLVFILIDNLNEKENYEISDQILKRRHLTSSSNSTDLNKLIQNIKTDKFTKTLCKTDSTVIYSMDIIKKYIAYARSSVFPCLNNLAKEELKKYYLTIREKNNATTRDLESLIRITEARAKMELRSICNKSDALFSIDLHKRLLETDMKKIKKLKTIKEFIDLLKIESGKKDDLLFVIDEIKDLFDTTEINKSFNEILDQLNYRGVLIKKSDKKYKLIMD</sequence>
<dbReference type="VEuPathDB" id="MicrosporidiaDB:AAJ76_490008521"/>
<evidence type="ECO:0000256" key="6">
    <source>
        <dbReference type="ARBA" id="ARBA00022801"/>
    </source>
</evidence>
<evidence type="ECO:0000256" key="5">
    <source>
        <dbReference type="ARBA" id="ARBA00022741"/>
    </source>
</evidence>
<evidence type="ECO:0000256" key="2">
    <source>
        <dbReference type="ARBA" id="ARBA00008010"/>
    </source>
</evidence>
<dbReference type="Pfam" id="PF00493">
    <property type="entry name" value="MCM"/>
    <property type="match status" value="1"/>
</dbReference>
<keyword evidence="5 11" id="KW-0547">Nucleotide-binding</keyword>
<evidence type="ECO:0000256" key="10">
    <source>
        <dbReference type="ARBA" id="ARBA00023242"/>
    </source>
</evidence>
<dbReference type="GO" id="GO:0031261">
    <property type="term" value="C:DNA replication preinitiation complex"/>
    <property type="evidence" value="ECO:0007669"/>
    <property type="project" value="UniProtKB-ARBA"/>
</dbReference>
<dbReference type="Proteomes" id="UP000034350">
    <property type="component" value="Unassembled WGS sequence"/>
</dbReference>
<dbReference type="GO" id="GO:0017116">
    <property type="term" value="F:single-stranded DNA helicase activity"/>
    <property type="evidence" value="ECO:0007669"/>
    <property type="project" value="TreeGrafter"/>
</dbReference>
<dbReference type="InterPro" id="IPR056875">
    <property type="entry name" value="MCM8/REC_WHD"/>
</dbReference>
<dbReference type="InterPro" id="IPR027417">
    <property type="entry name" value="P-loop_NTPase"/>
</dbReference>
<dbReference type="GO" id="GO:0005524">
    <property type="term" value="F:ATP binding"/>
    <property type="evidence" value="ECO:0007669"/>
    <property type="project" value="UniProtKB-KW"/>
</dbReference>
<dbReference type="Gene3D" id="3.40.50.300">
    <property type="entry name" value="P-loop containing nucleotide triphosphate hydrolases"/>
    <property type="match status" value="1"/>
</dbReference>
<dbReference type="GO" id="GO:0005656">
    <property type="term" value="C:nuclear pre-replicative complex"/>
    <property type="evidence" value="ECO:0007669"/>
    <property type="project" value="UniProtKB-ARBA"/>
</dbReference>
<dbReference type="GO" id="GO:0003697">
    <property type="term" value="F:single-stranded DNA binding"/>
    <property type="evidence" value="ECO:0007669"/>
    <property type="project" value="TreeGrafter"/>
</dbReference>
<keyword evidence="9 11" id="KW-0238">DNA-binding</keyword>
<keyword evidence="8 11" id="KW-0067">ATP-binding</keyword>
<dbReference type="Gene3D" id="2.40.50.140">
    <property type="entry name" value="Nucleic acid-binding proteins"/>
    <property type="match status" value="1"/>
</dbReference>
<dbReference type="SUPFAM" id="SSF50249">
    <property type="entry name" value="Nucleic acid-binding proteins"/>
    <property type="match status" value="1"/>
</dbReference>
<dbReference type="InterPro" id="IPR031327">
    <property type="entry name" value="MCM"/>
</dbReference>
<protein>
    <recommendedName>
        <fullName evidence="3">DNA helicase</fullName>
        <ecNumber evidence="3">3.6.4.12</ecNumber>
    </recommendedName>
</protein>
<dbReference type="SMART" id="SM00350">
    <property type="entry name" value="MCM"/>
    <property type="match status" value="1"/>
</dbReference>
<keyword evidence="10" id="KW-0539">Nucleus</keyword>
<comment type="similarity">
    <text evidence="2 11">Belongs to the MCM family.</text>
</comment>
<evidence type="ECO:0000313" key="14">
    <source>
        <dbReference type="Proteomes" id="UP000034350"/>
    </source>
</evidence>
<evidence type="ECO:0000256" key="4">
    <source>
        <dbReference type="ARBA" id="ARBA00022705"/>
    </source>
</evidence>
<dbReference type="InterPro" id="IPR033762">
    <property type="entry name" value="MCM_OB"/>
</dbReference>
<dbReference type="GO" id="GO:0042555">
    <property type="term" value="C:MCM complex"/>
    <property type="evidence" value="ECO:0007669"/>
    <property type="project" value="UniProtKB-ARBA"/>
</dbReference>
<keyword evidence="6" id="KW-0378">Hydrolase</keyword>
<dbReference type="AlphaFoldDB" id="A0A0F9YPY7"/>
<dbReference type="Pfam" id="PF25051">
    <property type="entry name" value="WHD_MCM8"/>
    <property type="match status" value="1"/>
</dbReference>
<dbReference type="PANTHER" id="PTHR11630:SF47">
    <property type="entry name" value="DNA HELICASE MCM8"/>
    <property type="match status" value="1"/>
</dbReference>
<dbReference type="PRINTS" id="PR01657">
    <property type="entry name" value="MCMFAMILY"/>
</dbReference>
<dbReference type="FunFam" id="2.20.28.10:FF:000003">
    <property type="entry name" value="DNA helicase"/>
    <property type="match status" value="1"/>
</dbReference>
<evidence type="ECO:0000256" key="3">
    <source>
        <dbReference type="ARBA" id="ARBA00012551"/>
    </source>
</evidence>
<dbReference type="InterPro" id="IPR041562">
    <property type="entry name" value="MCM_lid"/>
</dbReference>
<gene>
    <name evidence="13" type="ORF">AAJ76_490008521</name>
</gene>
<dbReference type="GO" id="GO:0097373">
    <property type="term" value="C:MCM core complex"/>
    <property type="evidence" value="ECO:0007669"/>
    <property type="project" value="UniProtKB-ARBA"/>
</dbReference>
<dbReference type="InterPro" id="IPR001208">
    <property type="entry name" value="MCM_dom"/>
</dbReference>
<evidence type="ECO:0000259" key="12">
    <source>
        <dbReference type="PROSITE" id="PS50051"/>
    </source>
</evidence>
<dbReference type="InterPro" id="IPR012340">
    <property type="entry name" value="NA-bd_OB-fold"/>
</dbReference>
<evidence type="ECO:0000256" key="9">
    <source>
        <dbReference type="ARBA" id="ARBA00023125"/>
    </source>
</evidence>
<dbReference type="GeneID" id="36320726"/>
<name>A0A0F9YPY7_9MICR</name>
<dbReference type="GO" id="GO:0043596">
    <property type="term" value="C:nuclear replication fork"/>
    <property type="evidence" value="ECO:0007669"/>
    <property type="project" value="UniProtKB-ARBA"/>
</dbReference>
<dbReference type="VEuPathDB" id="MicrosporidiaDB:G9O61_00g001630"/>
<dbReference type="Gene3D" id="2.20.28.10">
    <property type="match status" value="1"/>
</dbReference>
<dbReference type="VEuPathDB" id="MicrosporidiaDB:NCER_101839"/>
<comment type="subcellular location">
    <subcellularLocation>
        <location evidence="1">Nucleus</location>
    </subcellularLocation>
</comment>
<organism evidence="13 14">
    <name type="scientific">Vairimorpha ceranae</name>
    <dbReference type="NCBI Taxonomy" id="40302"/>
    <lineage>
        <taxon>Eukaryota</taxon>
        <taxon>Fungi</taxon>
        <taxon>Fungi incertae sedis</taxon>
        <taxon>Microsporidia</taxon>
        <taxon>Nosematidae</taxon>
        <taxon>Vairimorpha</taxon>
    </lineage>
</organism>
<evidence type="ECO:0000256" key="7">
    <source>
        <dbReference type="ARBA" id="ARBA00022806"/>
    </source>
</evidence>
<dbReference type="PANTHER" id="PTHR11630">
    <property type="entry name" value="DNA REPLICATION LICENSING FACTOR MCM FAMILY MEMBER"/>
    <property type="match status" value="1"/>
</dbReference>
<dbReference type="Pfam" id="PF17207">
    <property type="entry name" value="MCM_OB"/>
    <property type="match status" value="1"/>
</dbReference>
<keyword evidence="4" id="KW-0235">DNA replication</keyword>